<keyword evidence="1" id="KW-0812">Transmembrane</keyword>
<dbReference type="Proteomes" id="UP001529275">
    <property type="component" value="Unassembled WGS sequence"/>
</dbReference>
<dbReference type="InterPro" id="IPR016024">
    <property type="entry name" value="ARM-type_fold"/>
</dbReference>
<dbReference type="EMBL" id="JAUDCK010000053">
    <property type="protein sequence ID" value="MDM8196757.1"/>
    <property type="molecule type" value="Genomic_DNA"/>
</dbReference>
<keyword evidence="1" id="KW-0472">Membrane</keyword>
<gene>
    <name evidence="2" type="ORF">QUV98_10560</name>
</gene>
<proteinExistence type="predicted"/>
<sequence>MMVNILLFCYIFVCISLIVFNVFYVLETQFLRKKMKKETQKWQKDIEKQVQYLKDYQRISRKHQKHLRKKLKFVLQLLAYTNALDTFERETIIDYLKQTHMIWRELAVDYLKKNNMKKAYFAYVVSKYAVDCQNEYRPILHTLILYLKDSTIYCHENVLKALCKLGNIQSIENALSIFNSEQWFHHRKLIADNLIHFQGDKNELMKVLWNHINDWNDNMMSAIVEFISRCHGAYEVEFLQYLQTSTTPLEVRLAIIRYFHTCTYEPVRNVLYSFLDKDMKEDEKLTIVAAFALDRYPGEKTVILLKNALHHHNWYVRYNAASSLKNLNVPYEELEDILNGQDNYARDILTYIYSRQEDI</sequence>
<comment type="caution">
    <text evidence="2">The sequence shown here is derived from an EMBL/GenBank/DDBJ whole genome shotgun (WGS) entry which is preliminary data.</text>
</comment>
<keyword evidence="3" id="KW-1185">Reference proteome</keyword>
<dbReference type="Gene3D" id="1.25.10.10">
    <property type="entry name" value="Leucine-rich Repeat Variant"/>
    <property type="match status" value="1"/>
</dbReference>
<dbReference type="InterPro" id="IPR011989">
    <property type="entry name" value="ARM-like"/>
</dbReference>
<name>A0ABT7ULA5_9FIRM</name>
<feature type="transmembrane region" description="Helical" evidence="1">
    <location>
        <begin position="6"/>
        <end position="26"/>
    </location>
</feature>
<dbReference type="RefSeq" id="WP_289528192.1">
    <property type="nucleotide sequence ID" value="NZ_JAUDCK010000053.1"/>
</dbReference>
<evidence type="ECO:0000256" key="1">
    <source>
        <dbReference type="SAM" id="Phobius"/>
    </source>
</evidence>
<accession>A0ABT7ULA5</accession>
<organism evidence="2 3">
    <name type="scientific">Massilimicrobiota timonensis</name>
    <dbReference type="NCBI Taxonomy" id="1776392"/>
    <lineage>
        <taxon>Bacteria</taxon>
        <taxon>Bacillati</taxon>
        <taxon>Bacillota</taxon>
        <taxon>Erysipelotrichia</taxon>
        <taxon>Erysipelotrichales</taxon>
        <taxon>Erysipelotrichaceae</taxon>
        <taxon>Massilimicrobiota</taxon>
    </lineage>
</organism>
<evidence type="ECO:0000313" key="2">
    <source>
        <dbReference type="EMBL" id="MDM8196757.1"/>
    </source>
</evidence>
<dbReference type="SUPFAM" id="SSF48371">
    <property type="entry name" value="ARM repeat"/>
    <property type="match status" value="1"/>
</dbReference>
<protein>
    <submittedName>
        <fullName evidence="2">HEAT repeat domain-containing protein</fullName>
    </submittedName>
</protein>
<reference evidence="3" key="1">
    <citation type="submission" date="2023-06" db="EMBL/GenBank/DDBJ databases">
        <title>Identification and characterization of horizontal gene transfer across gut microbiota members of farm animals based on homology search.</title>
        <authorList>
            <person name="Zeman M."/>
            <person name="Kubasova T."/>
            <person name="Jahodarova E."/>
            <person name="Nykrynova M."/>
            <person name="Rychlik I."/>
        </authorList>
    </citation>
    <scope>NUCLEOTIDE SEQUENCE [LARGE SCALE GENOMIC DNA]</scope>
    <source>
        <strain evidence="3">ET341</strain>
    </source>
</reference>
<keyword evidence="1" id="KW-1133">Transmembrane helix</keyword>
<evidence type="ECO:0000313" key="3">
    <source>
        <dbReference type="Proteomes" id="UP001529275"/>
    </source>
</evidence>